<dbReference type="InParanoid" id="A0A1B7NHK7"/>
<dbReference type="STRING" id="1314800.A0A1B7NHK7"/>
<evidence type="ECO:0000313" key="1">
    <source>
        <dbReference type="EMBL" id="OAX44383.1"/>
    </source>
</evidence>
<dbReference type="Proteomes" id="UP000092154">
    <property type="component" value="Unassembled WGS sequence"/>
</dbReference>
<dbReference type="AlphaFoldDB" id="A0A1B7NHK7"/>
<proteinExistence type="predicted"/>
<keyword evidence="2" id="KW-1185">Reference proteome</keyword>
<reference evidence="1 2" key="1">
    <citation type="submission" date="2016-06" db="EMBL/GenBank/DDBJ databases">
        <title>Comparative genomics of the ectomycorrhizal sister species Rhizopogon vinicolor and Rhizopogon vesiculosus (Basidiomycota: Boletales) reveals a divergence of the mating type B locus.</title>
        <authorList>
            <consortium name="DOE Joint Genome Institute"/>
            <person name="Mujic A.B."/>
            <person name="Kuo A."/>
            <person name="Tritt A."/>
            <person name="Lipzen A."/>
            <person name="Chen C."/>
            <person name="Johnson J."/>
            <person name="Sharma A."/>
            <person name="Barry K."/>
            <person name="Grigoriev I.V."/>
            <person name="Spatafora J.W."/>
        </authorList>
    </citation>
    <scope>NUCLEOTIDE SEQUENCE [LARGE SCALE GENOMIC DNA]</scope>
    <source>
        <strain evidence="1 2">AM-OR11-026</strain>
    </source>
</reference>
<accession>A0A1B7NHK7</accession>
<organism evidence="1 2">
    <name type="scientific">Rhizopogon vinicolor AM-OR11-026</name>
    <dbReference type="NCBI Taxonomy" id="1314800"/>
    <lineage>
        <taxon>Eukaryota</taxon>
        <taxon>Fungi</taxon>
        <taxon>Dikarya</taxon>
        <taxon>Basidiomycota</taxon>
        <taxon>Agaricomycotina</taxon>
        <taxon>Agaricomycetes</taxon>
        <taxon>Agaricomycetidae</taxon>
        <taxon>Boletales</taxon>
        <taxon>Suillineae</taxon>
        <taxon>Rhizopogonaceae</taxon>
        <taxon>Rhizopogon</taxon>
    </lineage>
</organism>
<protein>
    <recommendedName>
        <fullName evidence="3">WW domain-containing protein</fullName>
    </recommendedName>
</protein>
<evidence type="ECO:0000313" key="2">
    <source>
        <dbReference type="Proteomes" id="UP000092154"/>
    </source>
</evidence>
<gene>
    <name evidence="1" type="ORF">K503DRAFT_765003</name>
</gene>
<evidence type="ECO:0008006" key="3">
    <source>
        <dbReference type="Google" id="ProtNLM"/>
    </source>
</evidence>
<name>A0A1B7NHK7_9AGAM</name>
<dbReference type="EMBL" id="KV448125">
    <property type="protein sequence ID" value="OAX44383.1"/>
    <property type="molecule type" value="Genomic_DNA"/>
</dbReference>
<dbReference type="OrthoDB" id="2367685at2759"/>
<sequence>MSQLPLPEGWIQEFDPKQKHPFWVSNASLSSYRDLIGHLPLYSPGRYESQTATSNMGSPL</sequence>